<dbReference type="EMBL" id="OZ034820">
    <property type="protein sequence ID" value="CAL1400774.1"/>
    <property type="molecule type" value="Genomic_DNA"/>
</dbReference>
<feature type="region of interest" description="Disordered" evidence="1">
    <location>
        <begin position="198"/>
        <end position="267"/>
    </location>
</feature>
<dbReference type="GO" id="GO:0005096">
    <property type="term" value="F:GTPase activator activity"/>
    <property type="evidence" value="ECO:0007669"/>
    <property type="project" value="TreeGrafter"/>
</dbReference>
<proteinExistence type="predicted"/>
<dbReference type="AlphaFoldDB" id="A0AAV2FR24"/>
<dbReference type="Proteomes" id="UP001497516">
    <property type="component" value="Chromosome 7"/>
</dbReference>
<dbReference type="GO" id="GO:0045159">
    <property type="term" value="F:myosin II binding"/>
    <property type="evidence" value="ECO:0007669"/>
    <property type="project" value="TreeGrafter"/>
</dbReference>
<evidence type="ECO:0000313" key="3">
    <source>
        <dbReference type="Proteomes" id="UP001497516"/>
    </source>
</evidence>
<dbReference type="GO" id="GO:0005886">
    <property type="term" value="C:plasma membrane"/>
    <property type="evidence" value="ECO:0007669"/>
    <property type="project" value="TreeGrafter"/>
</dbReference>
<reference evidence="2 3" key="1">
    <citation type="submission" date="2024-04" db="EMBL/GenBank/DDBJ databases">
        <authorList>
            <person name="Fracassetti M."/>
        </authorList>
    </citation>
    <scope>NUCLEOTIDE SEQUENCE [LARGE SCALE GENOMIC DNA]</scope>
</reference>
<feature type="compositionally biased region" description="Polar residues" evidence="1">
    <location>
        <begin position="203"/>
        <end position="218"/>
    </location>
</feature>
<name>A0AAV2FR24_9ROSI</name>
<dbReference type="PANTHER" id="PTHR10241:SF25">
    <property type="entry name" value="TOMOSYN, ISOFORM C"/>
    <property type="match status" value="1"/>
</dbReference>
<dbReference type="GO" id="GO:0006887">
    <property type="term" value="P:exocytosis"/>
    <property type="evidence" value="ECO:0007669"/>
    <property type="project" value="TreeGrafter"/>
</dbReference>
<evidence type="ECO:0000256" key="1">
    <source>
        <dbReference type="SAM" id="MobiDB-lite"/>
    </source>
</evidence>
<keyword evidence="3" id="KW-1185">Reference proteome</keyword>
<dbReference type="GO" id="GO:0006893">
    <property type="term" value="P:Golgi to plasma membrane transport"/>
    <property type="evidence" value="ECO:0007669"/>
    <property type="project" value="TreeGrafter"/>
</dbReference>
<gene>
    <name evidence="2" type="ORF">LTRI10_LOCUS40877</name>
</gene>
<dbReference type="GO" id="GO:0019905">
    <property type="term" value="F:syntaxin binding"/>
    <property type="evidence" value="ECO:0007669"/>
    <property type="project" value="TreeGrafter"/>
</dbReference>
<sequence>MVISLEFPAIVPTVGPPMTTARFIALPMHANSLKLSSGVGLAKKRSSNSVAASPNERSIGTLSHSTESIGVERVYIAGYQDGSMQEVEFVAFGVPVTSLDFCLDTLLLAVGTDHGLYTLTSHDTAITSFSHDKVLAAAADAAFKVSFNQKKKQDTTKPGILGCLAKSFKGCKPDQNLDASQMCHTGNFSHLEGLFAKPPAFPDSTSREPPQPESDSSSLPPPIKSEKEEELSIDDIVIDDLSPPLPQPMTTTSKQPKKEKRGTISYQPFSHCIEHC</sequence>
<accession>A0AAV2FR24</accession>
<evidence type="ECO:0000313" key="2">
    <source>
        <dbReference type="EMBL" id="CAL1400774.1"/>
    </source>
</evidence>
<feature type="compositionally biased region" description="Acidic residues" evidence="1">
    <location>
        <begin position="228"/>
        <end position="238"/>
    </location>
</feature>
<dbReference type="PANTHER" id="PTHR10241">
    <property type="entry name" value="LETHAL 2 GIANT LARVAE PROTEIN"/>
    <property type="match status" value="1"/>
</dbReference>
<organism evidence="2 3">
    <name type="scientific">Linum trigynum</name>
    <dbReference type="NCBI Taxonomy" id="586398"/>
    <lineage>
        <taxon>Eukaryota</taxon>
        <taxon>Viridiplantae</taxon>
        <taxon>Streptophyta</taxon>
        <taxon>Embryophyta</taxon>
        <taxon>Tracheophyta</taxon>
        <taxon>Spermatophyta</taxon>
        <taxon>Magnoliopsida</taxon>
        <taxon>eudicotyledons</taxon>
        <taxon>Gunneridae</taxon>
        <taxon>Pentapetalae</taxon>
        <taxon>rosids</taxon>
        <taxon>fabids</taxon>
        <taxon>Malpighiales</taxon>
        <taxon>Linaceae</taxon>
        <taxon>Linum</taxon>
    </lineage>
</organism>
<protein>
    <submittedName>
        <fullName evidence="2">Uncharacterized protein</fullName>
    </submittedName>
</protein>
<dbReference type="GO" id="GO:0005737">
    <property type="term" value="C:cytoplasm"/>
    <property type="evidence" value="ECO:0007669"/>
    <property type="project" value="TreeGrafter"/>
</dbReference>